<dbReference type="Proteomes" id="UP000240883">
    <property type="component" value="Unassembled WGS sequence"/>
</dbReference>
<keyword evidence="1" id="KW-0812">Transmembrane</keyword>
<keyword evidence="1" id="KW-1133">Transmembrane helix</keyword>
<evidence type="ECO:0000256" key="1">
    <source>
        <dbReference type="SAM" id="Phobius"/>
    </source>
</evidence>
<accession>A0A2T2PCX8</accession>
<reference evidence="2 3" key="1">
    <citation type="journal article" date="2018" name="Front. Microbiol.">
        <title>Genome-Wide Analysis of Corynespora cassiicola Leaf Fall Disease Putative Effectors.</title>
        <authorList>
            <person name="Lopez D."/>
            <person name="Ribeiro S."/>
            <person name="Label P."/>
            <person name="Fumanal B."/>
            <person name="Venisse J.S."/>
            <person name="Kohler A."/>
            <person name="de Oliveira R.R."/>
            <person name="Labutti K."/>
            <person name="Lipzen A."/>
            <person name="Lail K."/>
            <person name="Bauer D."/>
            <person name="Ohm R.A."/>
            <person name="Barry K.W."/>
            <person name="Spatafora J."/>
            <person name="Grigoriev I.V."/>
            <person name="Martin F.M."/>
            <person name="Pujade-Renaud V."/>
        </authorList>
    </citation>
    <scope>NUCLEOTIDE SEQUENCE [LARGE SCALE GENOMIC DNA]</scope>
    <source>
        <strain evidence="2 3">Philippines</strain>
    </source>
</reference>
<keyword evidence="1" id="KW-0472">Membrane</keyword>
<name>A0A2T2PCX8_CORCC</name>
<dbReference type="AlphaFoldDB" id="A0A2T2PCX8"/>
<protein>
    <submittedName>
        <fullName evidence="2">Uncharacterized protein</fullName>
    </submittedName>
</protein>
<organism evidence="2 3">
    <name type="scientific">Corynespora cassiicola Philippines</name>
    <dbReference type="NCBI Taxonomy" id="1448308"/>
    <lineage>
        <taxon>Eukaryota</taxon>
        <taxon>Fungi</taxon>
        <taxon>Dikarya</taxon>
        <taxon>Ascomycota</taxon>
        <taxon>Pezizomycotina</taxon>
        <taxon>Dothideomycetes</taxon>
        <taxon>Pleosporomycetidae</taxon>
        <taxon>Pleosporales</taxon>
        <taxon>Corynesporascaceae</taxon>
        <taxon>Corynespora</taxon>
    </lineage>
</organism>
<keyword evidence="3" id="KW-1185">Reference proteome</keyword>
<gene>
    <name evidence="2" type="ORF">BS50DRAFT_568127</name>
</gene>
<sequence>MPACLPALPPLPNPRLYPTYLPMLPFLLLRLLSLPTRQKNSARPCSIPAQPYLQM</sequence>
<evidence type="ECO:0000313" key="2">
    <source>
        <dbReference type="EMBL" id="PSN75485.1"/>
    </source>
</evidence>
<feature type="transmembrane region" description="Helical" evidence="1">
    <location>
        <begin position="16"/>
        <end position="33"/>
    </location>
</feature>
<evidence type="ECO:0000313" key="3">
    <source>
        <dbReference type="Proteomes" id="UP000240883"/>
    </source>
</evidence>
<dbReference type="EMBL" id="KZ678128">
    <property type="protein sequence ID" value="PSN75485.1"/>
    <property type="molecule type" value="Genomic_DNA"/>
</dbReference>
<proteinExistence type="predicted"/>